<name>D7E2S7_NOSA0</name>
<dbReference type="RefSeq" id="WP_013190472.1">
    <property type="nucleotide sequence ID" value="NC_014248.1"/>
</dbReference>
<gene>
    <name evidence="2" type="ordered locus">Aazo_1105</name>
</gene>
<dbReference type="Proteomes" id="UP000001511">
    <property type="component" value="Chromosome"/>
</dbReference>
<dbReference type="Gene3D" id="3.40.50.720">
    <property type="entry name" value="NAD(P)-binding Rossmann-like Domain"/>
    <property type="match status" value="1"/>
</dbReference>
<dbReference type="GO" id="GO:0030497">
    <property type="term" value="P:fatty acid elongation"/>
    <property type="evidence" value="ECO:0007669"/>
    <property type="project" value="TreeGrafter"/>
</dbReference>
<dbReference type="SUPFAM" id="SSF51735">
    <property type="entry name" value="NAD(P)-binding Rossmann-fold domains"/>
    <property type="match status" value="1"/>
</dbReference>
<evidence type="ECO:0000313" key="2">
    <source>
        <dbReference type="EMBL" id="ADI63454.1"/>
    </source>
</evidence>
<reference evidence="2 3" key="1">
    <citation type="journal article" date="2010" name="PLoS ONE">
        <title>Genome erosion in a nitrogen-fixing vertically transmitted endosymbiotic multicellular cyanobacterium.</title>
        <authorList>
            <person name="Ran L."/>
            <person name="Larsson J."/>
            <person name="Vigil-Stenman T."/>
            <person name="Nylander J.A."/>
            <person name="Ininbergs K."/>
            <person name="Zheng W.W."/>
            <person name="Lapidus A."/>
            <person name="Lowry S."/>
            <person name="Haselkorn R."/>
            <person name="Bergman B."/>
        </authorList>
    </citation>
    <scope>NUCLEOTIDE SEQUENCE [LARGE SCALE GENOMIC DNA]</scope>
    <source>
        <strain evidence="2 3">0708</strain>
    </source>
</reference>
<dbReference type="InterPro" id="IPR020904">
    <property type="entry name" value="Sc_DH/Rdtase_CS"/>
</dbReference>
<dbReference type="Pfam" id="PF00106">
    <property type="entry name" value="adh_short"/>
    <property type="match status" value="1"/>
</dbReference>
<dbReference type="PRINTS" id="PR00080">
    <property type="entry name" value="SDRFAMILY"/>
</dbReference>
<dbReference type="PANTHER" id="PTHR42760">
    <property type="entry name" value="SHORT-CHAIN DEHYDROGENASES/REDUCTASES FAMILY MEMBER"/>
    <property type="match status" value="1"/>
</dbReference>
<dbReference type="eggNOG" id="COG0183">
    <property type="taxonomic scope" value="Bacteria"/>
</dbReference>
<dbReference type="HOGENOM" id="CLU_1968262_0_0_3"/>
<comment type="similarity">
    <text evidence="1">Belongs to the short-chain dehydrogenases/reductases (SDR) family.</text>
</comment>
<dbReference type="InterPro" id="IPR016039">
    <property type="entry name" value="Thiolase-like"/>
</dbReference>
<proteinExistence type="inferred from homology"/>
<dbReference type="eggNOG" id="COG1028">
    <property type="taxonomic scope" value="Bacteria"/>
</dbReference>
<dbReference type="InterPro" id="IPR002347">
    <property type="entry name" value="SDR_fam"/>
</dbReference>
<dbReference type="PRINTS" id="PR00081">
    <property type="entry name" value="GDHRDH"/>
</dbReference>
<dbReference type="EMBL" id="CP002059">
    <property type="protein sequence ID" value="ADI63454.1"/>
    <property type="molecule type" value="Genomic_DNA"/>
</dbReference>
<protein>
    <submittedName>
        <fullName evidence="2">Short-chain dehydrogenase/reductase SDR</fullName>
    </submittedName>
</protein>
<dbReference type="GO" id="GO:0016747">
    <property type="term" value="F:acyltransferase activity, transferring groups other than amino-acyl groups"/>
    <property type="evidence" value="ECO:0007669"/>
    <property type="project" value="InterPro"/>
</dbReference>
<dbReference type="AlphaFoldDB" id="D7E2S7"/>
<dbReference type="InterPro" id="IPR036291">
    <property type="entry name" value="NAD(P)-bd_dom_sf"/>
</dbReference>
<keyword evidence="3" id="KW-1185">Reference proteome</keyword>
<dbReference type="KEGG" id="naz:Aazo_1105"/>
<evidence type="ECO:0000313" key="3">
    <source>
        <dbReference type="Proteomes" id="UP000001511"/>
    </source>
</evidence>
<evidence type="ECO:0000256" key="1">
    <source>
        <dbReference type="ARBA" id="ARBA00006484"/>
    </source>
</evidence>
<sequence length="127" mass="13104">MGTALEKAGTSGDALDLYIFGNVLRAGHGHSLPRQAAFKIGMPDTINGYAVDMVCSSGMMSAIMYDRRSGSVVCISSISGEQGKLGQTNYAASKAAVIGLTKSLAREAAMYGVRVNAVAPGGLIETE</sequence>
<accession>D7E2S7</accession>
<dbReference type="PANTHER" id="PTHR42760:SF40">
    <property type="entry name" value="3-OXOACYL-[ACYL-CARRIER-PROTEIN] REDUCTASE, CHLOROPLASTIC"/>
    <property type="match status" value="1"/>
</dbReference>
<dbReference type="GO" id="GO:0016616">
    <property type="term" value="F:oxidoreductase activity, acting on the CH-OH group of donors, NAD or NADP as acceptor"/>
    <property type="evidence" value="ECO:0007669"/>
    <property type="project" value="TreeGrafter"/>
</dbReference>
<organism evidence="2 3">
    <name type="scientific">Nostoc azollae (strain 0708)</name>
    <name type="common">Anabaena azollae (strain 0708)</name>
    <dbReference type="NCBI Taxonomy" id="551115"/>
    <lineage>
        <taxon>Bacteria</taxon>
        <taxon>Bacillati</taxon>
        <taxon>Cyanobacteriota</taxon>
        <taxon>Cyanophyceae</taxon>
        <taxon>Nostocales</taxon>
        <taxon>Nostocaceae</taxon>
        <taxon>Trichormus</taxon>
    </lineage>
</organism>
<dbReference type="STRING" id="551115.Aazo_1105"/>
<dbReference type="OrthoDB" id="9764892at2"/>
<dbReference type="PROSITE" id="PS00061">
    <property type="entry name" value="ADH_SHORT"/>
    <property type="match status" value="1"/>
</dbReference>
<dbReference type="SUPFAM" id="SSF53901">
    <property type="entry name" value="Thiolase-like"/>
    <property type="match status" value="1"/>
</dbReference>